<reference evidence="2 3" key="1">
    <citation type="submission" date="2020-08" db="EMBL/GenBank/DDBJ databases">
        <title>Sphingobacterium sp. DN00404 isolated from aquaculture water.</title>
        <authorList>
            <person name="Zhang M."/>
        </authorList>
    </citation>
    <scope>NUCLEOTIDE SEQUENCE [LARGE SCALE GENOMIC DNA]</scope>
    <source>
        <strain evidence="2 3">KCTC 42746</strain>
    </source>
</reference>
<dbReference type="RefSeq" id="WP_190312153.1">
    <property type="nucleotide sequence ID" value="NZ_JACNYL010000001.1"/>
</dbReference>
<evidence type="ECO:0000259" key="1">
    <source>
        <dbReference type="Pfam" id="PF05168"/>
    </source>
</evidence>
<gene>
    <name evidence="2" type="ORF">H8B21_02245</name>
</gene>
<dbReference type="Gene3D" id="1.20.120.330">
    <property type="entry name" value="Nucleotidyltransferases domain 2"/>
    <property type="match status" value="1"/>
</dbReference>
<evidence type="ECO:0000313" key="3">
    <source>
        <dbReference type="Proteomes" id="UP000651112"/>
    </source>
</evidence>
<keyword evidence="3" id="KW-1185">Reference proteome</keyword>
<protein>
    <submittedName>
        <fullName evidence="2">HEPN domain-containing protein</fullName>
    </submittedName>
</protein>
<feature type="domain" description="HEPN" evidence="1">
    <location>
        <begin position="2"/>
        <end position="105"/>
    </location>
</feature>
<name>A0ABR7XPE0_9SPHI</name>
<comment type="caution">
    <text evidence="2">The sequence shown here is derived from an EMBL/GenBank/DDBJ whole genome shotgun (WGS) entry which is preliminary data.</text>
</comment>
<sequence>MSEAEQLTKKQSANLAALMLHQCMEYLYKNILYEYEHKFYKTKLLCRLHAKVKKFLPQVCSQMSKGTINALDDTRWITAPGYDIGDIWDVQVVMEEVTKVLGLVKATFEKQIALLYGNNAI</sequence>
<dbReference type="Pfam" id="PF05168">
    <property type="entry name" value="HEPN"/>
    <property type="match status" value="1"/>
</dbReference>
<organism evidence="2 3">
    <name type="scientific">Sphingobacterium chuzhouense</name>
    <dbReference type="NCBI Taxonomy" id="1742264"/>
    <lineage>
        <taxon>Bacteria</taxon>
        <taxon>Pseudomonadati</taxon>
        <taxon>Bacteroidota</taxon>
        <taxon>Sphingobacteriia</taxon>
        <taxon>Sphingobacteriales</taxon>
        <taxon>Sphingobacteriaceae</taxon>
        <taxon>Sphingobacterium</taxon>
    </lineage>
</organism>
<dbReference type="InterPro" id="IPR007842">
    <property type="entry name" value="HEPN_dom"/>
</dbReference>
<dbReference type="EMBL" id="JACNYL010000001">
    <property type="protein sequence ID" value="MBD1420379.1"/>
    <property type="molecule type" value="Genomic_DNA"/>
</dbReference>
<proteinExistence type="predicted"/>
<evidence type="ECO:0000313" key="2">
    <source>
        <dbReference type="EMBL" id="MBD1420379.1"/>
    </source>
</evidence>
<accession>A0ABR7XPE0</accession>
<dbReference type="Proteomes" id="UP000651112">
    <property type="component" value="Unassembled WGS sequence"/>
</dbReference>